<dbReference type="Proteomes" id="UP000191686">
    <property type="component" value="Unassembled WGS sequence"/>
</dbReference>
<evidence type="ECO:0000313" key="2">
    <source>
        <dbReference type="Proteomes" id="UP000191686"/>
    </source>
</evidence>
<reference evidence="1 2" key="1">
    <citation type="journal article" date="2017" name="Front. Microbiol.">
        <title>Genomics reveals a unique clone of Burkholderia cenocepacia harbouring an actively excising novel genomic island.</title>
        <authorList>
            <person name="Patil P."/>
            <person name="Mali S."/>
            <person name="Midha S."/>
            <person name="Gautam V."/>
            <person name="Dash L."/>
            <person name="Kumar S."/>
            <person name="Shastri J."/>
            <person name="Singhal L."/>
            <person name="Patil P.B."/>
        </authorList>
    </citation>
    <scope>NUCLEOTIDE SEQUENCE [LARGE SCALE GENOMIC DNA]</scope>
    <source>
        <strain evidence="1 2">BC-19</strain>
    </source>
</reference>
<protein>
    <submittedName>
        <fullName evidence="1">Uncharacterized protein</fullName>
    </submittedName>
</protein>
<accession>A0ABD4UQM4</accession>
<dbReference type="RefSeq" id="WP_143262599.1">
    <property type="nucleotide sequence ID" value="NZ_JYMX02000044.1"/>
</dbReference>
<evidence type="ECO:0000313" key="1">
    <source>
        <dbReference type="EMBL" id="MCW3716516.1"/>
    </source>
</evidence>
<name>A0ABD4UQM4_9BURK</name>
<gene>
    <name evidence="1" type="ORF">UE95_035055</name>
</gene>
<sequence length="184" mass="21556">MGESIPATGRAGAMPDPVSRPFDRHLPMHGVRIHLRLPTTPRDIRRDAAGFMNKLNREDYKNAEENYFKNRNGFILFSTVQTRILRWQRSLIRLRHSMSSCRPWRMDHGRASHDEEFRPFIRHPKIHRKGKALQYKIVIQVCRLRSTILFGRIFIGMPDFKTTKRSTIQFAEITRDAWATLAGS</sequence>
<reference evidence="1 2" key="2">
    <citation type="journal article" date="2017" name="Front. Microbiol.">
        <title>Genomics Reveals a Unique Clone of Burkholderia cenocepacia Harboring an Actively Excising Novel Genomic Island.</title>
        <authorList>
            <person name="Patil P.P."/>
            <person name="Mali S."/>
            <person name="Midha S."/>
            <person name="Gautam V."/>
            <person name="Dash L."/>
            <person name="Kumar S."/>
            <person name="Shastri J."/>
            <person name="Singhal L."/>
            <person name="Patil P.B."/>
        </authorList>
    </citation>
    <scope>NUCLEOTIDE SEQUENCE [LARGE SCALE GENOMIC DNA]</scope>
    <source>
        <strain evidence="1 2">BC-19</strain>
    </source>
</reference>
<dbReference type="AlphaFoldDB" id="A0ABD4UQM4"/>
<organism evidence="1 2">
    <name type="scientific">Burkholderia cenocepacia</name>
    <dbReference type="NCBI Taxonomy" id="95486"/>
    <lineage>
        <taxon>Bacteria</taxon>
        <taxon>Pseudomonadati</taxon>
        <taxon>Pseudomonadota</taxon>
        <taxon>Betaproteobacteria</taxon>
        <taxon>Burkholderiales</taxon>
        <taxon>Burkholderiaceae</taxon>
        <taxon>Burkholderia</taxon>
        <taxon>Burkholderia cepacia complex</taxon>
    </lineage>
</organism>
<dbReference type="EMBL" id="JYMX02000044">
    <property type="protein sequence ID" value="MCW3716516.1"/>
    <property type="molecule type" value="Genomic_DNA"/>
</dbReference>
<proteinExistence type="predicted"/>
<comment type="caution">
    <text evidence="1">The sequence shown here is derived from an EMBL/GenBank/DDBJ whole genome shotgun (WGS) entry which is preliminary data.</text>
</comment>